<comment type="caution">
    <text evidence="5">The sequence shown here is derived from an EMBL/GenBank/DDBJ whole genome shotgun (WGS) entry which is preliminary data.</text>
</comment>
<proteinExistence type="predicted"/>
<evidence type="ECO:0000313" key="5">
    <source>
        <dbReference type="EMBL" id="OSC42542.1"/>
    </source>
</evidence>
<dbReference type="AlphaFoldDB" id="A0A1X2LZ33"/>
<dbReference type="EC" id="1.2.1.79" evidence="1"/>
<evidence type="ECO:0000259" key="4">
    <source>
        <dbReference type="Pfam" id="PF00171"/>
    </source>
</evidence>
<dbReference type="Gene3D" id="3.40.309.10">
    <property type="entry name" value="Aldehyde Dehydrogenase, Chain A, domain 2"/>
    <property type="match status" value="1"/>
</dbReference>
<dbReference type="EMBL" id="NCXP01000002">
    <property type="protein sequence ID" value="OSC42542.1"/>
    <property type="molecule type" value="Genomic_DNA"/>
</dbReference>
<dbReference type="InterPro" id="IPR015590">
    <property type="entry name" value="Aldehyde_DH_dom"/>
</dbReference>
<feature type="domain" description="Aldehyde dehydrogenase" evidence="4">
    <location>
        <begin position="7"/>
        <end position="89"/>
    </location>
</feature>
<dbReference type="Pfam" id="PF00171">
    <property type="entry name" value="Aldedh"/>
    <property type="match status" value="1"/>
</dbReference>
<name>A0A1X2LZ33_9MYCO</name>
<evidence type="ECO:0000256" key="3">
    <source>
        <dbReference type="ARBA" id="ARBA00048559"/>
    </source>
</evidence>
<protein>
    <recommendedName>
        <fullName evidence="2">Putative succinate-semialdehyde dehydrogenase [NADP(+)] 2</fullName>
        <ecNumber evidence="1">1.2.1.79</ecNumber>
    </recommendedName>
</protein>
<dbReference type="STRING" id="1430326.B8W66_03050"/>
<keyword evidence="6" id="KW-1185">Reference proteome</keyword>
<evidence type="ECO:0000256" key="2">
    <source>
        <dbReference type="ARBA" id="ARBA00039663"/>
    </source>
</evidence>
<sequence length="104" mass="10892">MSAGPNTAARAIELANDSTYGLSGGVWTTDKAKGMSLARQLNSGSVNVNNVVMNVLQFPVPMSGWSESGVGARSGGASGIRNCCKTKSVVADRLAPKKELFWYP</sequence>
<evidence type="ECO:0000313" key="6">
    <source>
        <dbReference type="Proteomes" id="UP000193247"/>
    </source>
</evidence>
<dbReference type="InterPro" id="IPR016163">
    <property type="entry name" value="Ald_DH_C"/>
</dbReference>
<dbReference type="GO" id="GO:0036243">
    <property type="term" value="F:succinate-semialdehyde dehydrogenase (NADP+) activity"/>
    <property type="evidence" value="ECO:0007669"/>
    <property type="project" value="UniProtKB-EC"/>
</dbReference>
<accession>A0A1X2LZ33</accession>
<gene>
    <name evidence="5" type="ORF">B8W66_03050</name>
</gene>
<dbReference type="PANTHER" id="PTHR11699">
    <property type="entry name" value="ALDEHYDE DEHYDROGENASE-RELATED"/>
    <property type="match status" value="1"/>
</dbReference>
<evidence type="ECO:0000256" key="1">
    <source>
        <dbReference type="ARBA" id="ARBA00039122"/>
    </source>
</evidence>
<comment type="catalytic activity">
    <reaction evidence="3">
        <text>succinate semialdehyde + NADP(+) + H2O = succinate + NADPH + 2 H(+)</text>
        <dbReference type="Rhea" id="RHEA:13213"/>
        <dbReference type="ChEBI" id="CHEBI:15377"/>
        <dbReference type="ChEBI" id="CHEBI:15378"/>
        <dbReference type="ChEBI" id="CHEBI:30031"/>
        <dbReference type="ChEBI" id="CHEBI:57706"/>
        <dbReference type="ChEBI" id="CHEBI:57783"/>
        <dbReference type="ChEBI" id="CHEBI:58349"/>
        <dbReference type="EC" id="1.2.1.79"/>
    </reaction>
</comment>
<dbReference type="Proteomes" id="UP000193247">
    <property type="component" value="Unassembled WGS sequence"/>
</dbReference>
<organism evidence="5 6">
    <name type="scientific">Mycobacterium decipiens</name>
    <dbReference type="NCBI Taxonomy" id="1430326"/>
    <lineage>
        <taxon>Bacteria</taxon>
        <taxon>Bacillati</taxon>
        <taxon>Actinomycetota</taxon>
        <taxon>Actinomycetes</taxon>
        <taxon>Mycobacteriales</taxon>
        <taxon>Mycobacteriaceae</taxon>
        <taxon>Mycobacterium</taxon>
    </lineage>
</organism>
<reference evidence="5 6" key="1">
    <citation type="submission" date="2017-04" db="EMBL/GenBank/DDBJ databases">
        <title>The new phylogeny of genus Mycobacterium.</title>
        <authorList>
            <person name="Tortoli E."/>
            <person name="Trovato A."/>
            <person name="Cirillo D.M."/>
        </authorList>
    </citation>
    <scope>NUCLEOTIDE SEQUENCE [LARGE SCALE GENOMIC DNA]</scope>
    <source>
        <strain evidence="5 6">TBL 1200985</strain>
    </source>
</reference>
<dbReference type="InterPro" id="IPR016161">
    <property type="entry name" value="Ald_DH/histidinol_DH"/>
</dbReference>
<dbReference type="SUPFAM" id="SSF53720">
    <property type="entry name" value="ALDH-like"/>
    <property type="match status" value="1"/>
</dbReference>